<dbReference type="RefSeq" id="WP_379664641.1">
    <property type="nucleotide sequence ID" value="NZ_JBHULH010000001.1"/>
</dbReference>
<sequence length="60" mass="7011">MSTKRLLEKVREFIKESGNEAHLKGITDEILLEIIEECLANRLIEEAKEHRKNSESVIEF</sequence>
<keyword evidence="2" id="KW-1185">Reference proteome</keyword>
<proteinExistence type="predicted"/>
<dbReference type="Proteomes" id="UP001597508">
    <property type="component" value="Unassembled WGS sequence"/>
</dbReference>
<protein>
    <submittedName>
        <fullName evidence="1">Uncharacterized protein</fullName>
    </submittedName>
</protein>
<gene>
    <name evidence="1" type="ORF">ACFSRZ_00955</name>
</gene>
<name>A0ABW5LP72_9FLAO</name>
<dbReference type="EMBL" id="JBHULH010000001">
    <property type="protein sequence ID" value="MFD2565916.1"/>
    <property type="molecule type" value="Genomic_DNA"/>
</dbReference>
<evidence type="ECO:0000313" key="1">
    <source>
        <dbReference type="EMBL" id="MFD2565916.1"/>
    </source>
</evidence>
<organism evidence="1 2">
    <name type="scientific">Pseudotenacibaculum haliotis</name>
    <dbReference type="NCBI Taxonomy" id="1862138"/>
    <lineage>
        <taxon>Bacteria</taxon>
        <taxon>Pseudomonadati</taxon>
        <taxon>Bacteroidota</taxon>
        <taxon>Flavobacteriia</taxon>
        <taxon>Flavobacteriales</taxon>
        <taxon>Flavobacteriaceae</taxon>
        <taxon>Pseudotenacibaculum</taxon>
    </lineage>
</organism>
<reference evidence="2" key="1">
    <citation type="journal article" date="2019" name="Int. J. Syst. Evol. Microbiol.">
        <title>The Global Catalogue of Microorganisms (GCM) 10K type strain sequencing project: providing services to taxonomists for standard genome sequencing and annotation.</title>
        <authorList>
            <consortium name="The Broad Institute Genomics Platform"/>
            <consortium name="The Broad Institute Genome Sequencing Center for Infectious Disease"/>
            <person name="Wu L."/>
            <person name="Ma J."/>
        </authorList>
    </citation>
    <scope>NUCLEOTIDE SEQUENCE [LARGE SCALE GENOMIC DNA]</scope>
    <source>
        <strain evidence="2">KCTC 52127</strain>
    </source>
</reference>
<evidence type="ECO:0000313" key="2">
    <source>
        <dbReference type="Proteomes" id="UP001597508"/>
    </source>
</evidence>
<comment type="caution">
    <text evidence="1">The sequence shown here is derived from an EMBL/GenBank/DDBJ whole genome shotgun (WGS) entry which is preliminary data.</text>
</comment>
<accession>A0ABW5LP72</accession>